<gene>
    <name evidence="4" type="ORF">I5677_13830</name>
</gene>
<dbReference type="InterPro" id="IPR017853">
    <property type="entry name" value="GH"/>
</dbReference>
<dbReference type="InterPro" id="IPR001223">
    <property type="entry name" value="Glyco_hydro18_cat"/>
</dbReference>
<feature type="domain" description="LysM" evidence="2">
    <location>
        <begin position="51"/>
        <end position="96"/>
    </location>
</feature>
<dbReference type="Proteomes" id="UP000623269">
    <property type="component" value="Unassembled WGS sequence"/>
</dbReference>
<dbReference type="InterPro" id="IPR029070">
    <property type="entry name" value="Chitinase_insertion_sf"/>
</dbReference>
<reference evidence="4" key="1">
    <citation type="submission" date="2020-12" db="EMBL/GenBank/DDBJ databases">
        <title>M. sibirica DSM 26468T genome.</title>
        <authorList>
            <person name="Thieme N."/>
            <person name="Rettenmaier R."/>
            <person name="Zverlov V."/>
            <person name="Liebl W."/>
        </authorList>
    </citation>
    <scope>NUCLEOTIDE SEQUENCE</scope>
    <source>
        <strain evidence="4">DSM 26468</strain>
    </source>
</reference>
<dbReference type="RefSeq" id="WP_197662223.1">
    <property type="nucleotide sequence ID" value="NZ_JAEAGR010000016.1"/>
</dbReference>
<dbReference type="SMART" id="SM00636">
    <property type="entry name" value="Glyco_18"/>
    <property type="match status" value="1"/>
</dbReference>
<evidence type="ECO:0000259" key="3">
    <source>
        <dbReference type="PROSITE" id="PS51910"/>
    </source>
</evidence>
<dbReference type="GO" id="GO:0012505">
    <property type="term" value="C:endomembrane system"/>
    <property type="evidence" value="ECO:0007669"/>
    <property type="project" value="TreeGrafter"/>
</dbReference>
<dbReference type="AlphaFoldDB" id="A0A8J7KU20"/>
<dbReference type="GO" id="GO:0008061">
    <property type="term" value="F:chitin binding"/>
    <property type="evidence" value="ECO:0007669"/>
    <property type="project" value="InterPro"/>
</dbReference>
<keyword evidence="5" id="KW-1185">Reference proteome</keyword>
<dbReference type="Gene3D" id="3.20.20.80">
    <property type="entry name" value="Glycosidases"/>
    <property type="match status" value="1"/>
</dbReference>
<organism evidence="4 5">
    <name type="scientific">Mobilitalea sibirica</name>
    <dbReference type="NCBI Taxonomy" id="1462919"/>
    <lineage>
        <taxon>Bacteria</taxon>
        <taxon>Bacillati</taxon>
        <taxon>Bacillota</taxon>
        <taxon>Clostridia</taxon>
        <taxon>Lachnospirales</taxon>
        <taxon>Lachnospiraceae</taxon>
        <taxon>Mobilitalea</taxon>
    </lineage>
</organism>
<keyword evidence="1" id="KW-0378">Hydrolase</keyword>
<dbReference type="PANTHER" id="PTHR46066:SF2">
    <property type="entry name" value="CHITINASE DOMAIN-CONTAINING PROTEIN 1"/>
    <property type="match status" value="1"/>
</dbReference>
<keyword evidence="1" id="KW-0326">Glycosidase</keyword>
<evidence type="ECO:0000313" key="4">
    <source>
        <dbReference type="EMBL" id="MBH1941976.1"/>
    </source>
</evidence>
<dbReference type="PROSITE" id="PS51782">
    <property type="entry name" value="LYSM"/>
    <property type="match status" value="2"/>
</dbReference>
<accession>A0A8J7KU20</accession>
<comment type="caution">
    <text evidence="4">The sequence shown here is derived from an EMBL/GenBank/DDBJ whole genome shotgun (WGS) entry which is preliminary data.</text>
</comment>
<name>A0A8J7KU20_9FIRM</name>
<dbReference type="Gene3D" id="3.10.50.10">
    <property type="match status" value="1"/>
</dbReference>
<dbReference type="Pfam" id="PF01476">
    <property type="entry name" value="LysM"/>
    <property type="match status" value="2"/>
</dbReference>
<evidence type="ECO:0000256" key="1">
    <source>
        <dbReference type="ARBA" id="ARBA00023295"/>
    </source>
</evidence>
<dbReference type="CDD" id="cd00118">
    <property type="entry name" value="LysM"/>
    <property type="match status" value="2"/>
</dbReference>
<protein>
    <submittedName>
        <fullName evidence="4">LysM peptidoglycan-binding domain-containing protein</fullName>
    </submittedName>
</protein>
<dbReference type="EMBL" id="JAEAGR010000016">
    <property type="protein sequence ID" value="MBH1941976.1"/>
    <property type="molecule type" value="Genomic_DNA"/>
</dbReference>
<dbReference type="SUPFAM" id="SSF54106">
    <property type="entry name" value="LysM domain"/>
    <property type="match status" value="2"/>
</dbReference>
<dbReference type="PROSITE" id="PS51910">
    <property type="entry name" value="GH18_2"/>
    <property type="match status" value="1"/>
</dbReference>
<dbReference type="Pfam" id="PF00704">
    <property type="entry name" value="Glyco_hydro_18"/>
    <property type="match status" value="1"/>
</dbReference>
<dbReference type="Gene3D" id="3.10.350.10">
    <property type="entry name" value="LysM domain"/>
    <property type="match status" value="2"/>
</dbReference>
<dbReference type="SMART" id="SM00257">
    <property type="entry name" value="LysM"/>
    <property type="match status" value="2"/>
</dbReference>
<dbReference type="InterPro" id="IPR036779">
    <property type="entry name" value="LysM_dom_sf"/>
</dbReference>
<proteinExistence type="predicted"/>
<feature type="domain" description="LysM" evidence="2">
    <location>
        <begin position="2"/>
        <end position="46"/>
    </location>
</feature>
<dbReference type="GO" id="GO:0005975">
    <property type="term" value="P:carbohydrate metabolic process"/>
    <property type="evidence" value="ECO:0007669"/>
    <property type="project" value="InterPro"/>
</dbReference>
<sequence length="439" mass="50900">MIIHVVRPGDTIQSIADQYDISVMRLIQDNGLENLRDLVIGQSIVIAFPVQTYTVQEGDTLQDIATAFDVSIMQLYRNNPHLTDREYIYPGETIVIKYNNTKGNIMIHGNTFPFINENTFRKTLPYLTYLSIINYTATDEGDIITHYDETDMIGVAREYGVMPLMLITTLSIRGEANIGIAYDILINEEFQNRLIDNILAILKEKGYFGVNLAFQYLNISNLRLYESYLTKINKRLTQEGYVVFVTINPIREIDDVLRYERVDYSQINQLTDYIVFMNNERVMDMLPPSPIISVSNIEEFIDFIDRYVTPDKIMLGIPSIGQDWQLPFVAGFSDVNTLIYANVIQLASNVGASIEFDEMSQTPYFTYTVINYGRPIEHIVWFVDARTIDALLNLQLEYNLPGIDYWNIMMFNPQFWLIINSQYEILKNMNLYREEEDMS</sequence>
<evidence type="ECO:0000259" key="2">
    <source>
        <dbReference type="PROSITE" id="PS51782"/>
    </source>
</evidence>
<evidence type="ECO:0000313" key="5">
    <source>
        <dbReference type="Proteomes" id="UP000623269"/>
    </source>
</evidence>
<dbReference type="InterPro" id="IPR011583">
    <property type="entry name" value="Chitinase_II/V-like_cat"/>
</dbReference>
<dbReference type="SUPFAM" id="SSF51445">
    <property type="entry name" value="(Trans)glycosidases"/>
    <property type="match status" value="1"/>
</dbReference>
<dbReference type="InterPro" id="IPR018392">
    <property type="entry name" value="LysM"/>
</dbReference>
<dbReference type="PANTHER" id="PTHR46066">
    <property type="entry name" value="CHITINASE DOMAIN-CONTAINING PROTEIN 1 FAMILY MEMBER"/>
    <property type="match status" value="1"/>
</dbReference>
<dbReference type="GO" id="GO:0070492">
    <property type="term" value="F:oligosaccharide binding"/>
    <property type="evidence" value="ECO:0007669"/>
    <property type="project" value="TreeGrafter"/>
</dbReference>
<dbReference type="GO" id="GO:0016798">
    <property type="term" value="F:hydrolase activity, acting on glycosyl bonds"/>
    <property type="evidence" value="ECO:0007669"/>
    <property type="project" value="UniProtKB-KW"/>
</dbReference>
<feature type="domain" description="GH18" evidence="3">
    <location>
        <begin position="103"/>
        <end position="429"/>
    </location>
</feature>